<proteinExistence type="predicted"/>
<dbReference type="EMBL" id="BDGU01000292">
    <property type="protein sequence ID" value="GAW06068.1"/>
    <property type="molecule type" value="Genomic_DNA"/>
</dbReference>
<sequence>MLKFAVPLVACLFFTQCSNGEPVLIEDRQILSTITSDFGDATSAIVSVVTAGASDATSAFGVGTSDAASVFSDATSFGNGVFETVTSVGASVVTIVTSEGGEAITLAASEATAASNAGLTQYESGPILASVLTLVVGATFGILLTV</sequence>
<evidence type="ECO:0000313" key="3">
    <source>
        <dbReference type="Proteomes" id="UP000188533"/>
    </source>
</evidence>
<organism evidence="2 3">
    <name type="scientific">Lentinula edodes</name>
    <name type="common">Shiitake mushroom</name>
    <name type="synonym">Lentinus edodes</name>
    <dbReference type="NCBI Taxonomy" id="5353"/>
    <lineage>
        <taxon>Eukaryota</taxon>
        <taxon>Fungi</taxon>
        <taxon>Dikarya</taxon>
        <taxon>Basidiomycota</taxon>
        <taxon>Agaricomycotina</taxon>
        <taxon>Agaricomycetes</taxon>
        <taxon>Agaricomycetidae</taxon>
        <taxon>Agaricales</taxon>
        <taxon>Marasmiineae</taxon>
        <taxon>Omphalotaceae</taxon>
        <taxon>Lentinula</taxon>
    </lineage>
</organism>
<name>A0A1Q3EFS6_LENED</name>
<comment type="caution">
    <text evidence="2">The sequence shown here is derived from an EMBL/GenBank/DDBJ whole genome shotgun (WGS) entry which is preliminary data.</text>
</comment>
<reference evidence="2 3" key="1">
    <citation type="submission" date="2016-08" db="EMBL/GenBank/DDBJ databases">
        <authorList>
            <consortium name="Lentinula edodes genome sequencing consortium"/>
            <person name="Sakamoto Y."/>
            <person name="Nakade K."/>
            <person name="Sato S."/>
            <person name="Yoshida Y."/>
            <person name="Miyazaki K."/>
            <person name="Natsume S."/>
            <person name="Konno N."/>
        </authorList>
    </citation>
    <scope>NUCLEOTIDE SEQUENCE [LARGE SCALE GENOMIC DNA]</scope>
    <source>
        <strain evidence="2 3">NBRC 111202</strain>
    </source>
</reference>
<accession>A0A1Q3EFS6</accession>
<evidence type="ECO:0000256" key="1">
    <source>
        <dbReference type="SAM" id="SignalP"/>
    </source>
</evidence>
<gene>
    <name evidence="2" type="ORF">LENED_007961</name>
</gene>
<reference evidence="2 3" key="2">
    <citation type="submission" date="2017-02" db="EMBL/GenBank/DDBJ databases">
        <title>A genome survey and senescence transcriptome analysis in Lentinula edodes.</title>
        <authorList>
            <person name="Sakamoto Y."/>
            <person name="Nakade K."/>
            <person name="Sato S."/>
            <person name="Yoshida Y."/>
            <person name="Miyazaki K."/>
            <person name="Natsume S."/>
            <person name="Konno N."/>
        </authorList>
    </citation>
    <scope>NUCLEOTIDE SEQUENCE [LARGE SCALE GENOMIC DNA]</scope>
    <source>
        <strain evidence="2 3">NBRC 111202</strain>
    </source>
</reference>
<feature type="signal peptide" evidence="1">
    <location>
        <begin position="1"/>
        <end position="20"/>
    </location>
</feature>
<evidence type="ECO:0000313" key="2">
    <source>
        <dbReference type="EMBL" id="GAW06068.1"/>
    </source>
</evidence>
<keyword evidence="1" id="KW-0732">Signal</keyword>
<dbReference type="Proteomes" id="UP000188533">
    <property type="component" value="Unassembled WGS sequence"/>
</dbReference>
<dbReference type="AlphaFoldDB" id="A0A1Q3EFS6"/>
<feature type="chain" id="PRO_5012524015" evidence="1">
    <location>
        <begin position="21"/>
        <end position="146"/>
    </location>
</feature>
<keyword evidence="3" id="KW-1185">Reference proteome</keyword>
<protein>
    <submittedName>
        <fullName evidence="2">Helix-turn-helix transcription type</fullName>
    </submittedName>
</protein>
<dbReference type="STRING" id="5353.A0A1Q3EFS6"/>